<gene>
    <name evidence="4" type="ordered locus">Geob_3566</name>
</gene>
<reference evidence="4 5" key="1">
    <citation type="submission" date="2009-01" db="EMBL/GenBank/DDBJ databases">
        <title>Complete sequence of Geobacter sp. FRC-32.</title>
        <authorList>
            <consortium name="US DOE Joint Genome Institute"/>
            <person name="Lucas S."/>
            <person name="Copeland A."/>
            <person name="Lapidus A."/>
            <person name="Glavina del Rio T."/>
            <person name="Dalin E."/>
            <person name="Tice H."/>
            <person name="Bruce D."/>
            <person name="Goodwin L."/>
            <person name="Pitluck S."/>
            <person name="Saunders E."/>
            <person name="Brettin T."/>
            <person name="Detter J.C."/>
            <person name="Han C."/>
            <person name="Larimer F."/>
            <person name="Land M."/>
            <person name="Hauser L."/>
            <person name="Kyrpides N."/>
            <person name="Ovchinnikova G."/>
            <person name="Kostka J."/>
            <person name="Richardson P."/>
        </authorList>
    </citation>
    <scope>NUCLEOTIDE SEQUENCE [LARGE SCALE GENOMIC DNA]</scope>
    <source>
        <strain evidence="5">DSM 22248 / JCM 15807 / FRC-32</strain>
    </source>
</reference>
<evidence type="ECO:0000256" key="2">
    <source>
        <dbReference type="PROSITE-ProRule" id="PRU00169"/>
    </source>
</evidence>
<dbReference type="InterPro" id="IPR011006">
    <property type="entry name" value="CheY-like_superfamily"/>
</dbReference>
<dbReference type="Gene3D" id="3.40.50.2300">
    <property type="match status" value="1"/>
</dbReference>
<dbReference type="Pfam" id="PF00072">
    <property type="entry name" value="Response_reg"/>
    <property type="match status" value="1"/>
</dbReference>
<sequence>MASAKNEKKARILIAEDDPMASNLLQNMLDLIGFDTDVAQTGAEAVKMWEQGEYDLITMDVQMPRMDGLTATRIIREKEKATGGHIPIVAMSAHTFSEDEEKGYAAGMDAYLTKPLDLEHGLATIKALIEC</sequence>
<evidence type="ECO:0000313" key="5">
    <source>
        <dbReference type="Proteomes" id="UP000007721"/>
    </source>
</evidence>
<dbReference type="SUPFAM" id="SSF52172">
    <property type="entry name" value="CheY-like"/>
    <property type="match status" value="1"/>
</dbReference>
<dbReference type="PROSITE" id="PS50110">
    <property type="entry name" value="RESPONSE_REGULATORY"/>
    <property type="match status" value="1"/>
</dbReference>
<keyword evidence="5" id="KW-1185">Reference proteome</keyword>
<dbReference type="GO" id="GO:0000160">
    <property type="term" value="P:phosphorelay signal transduction system"/>
    <property type="evidence" value="ECO:0007669"/>
    <property type="project" value="InterPro"/>
</dbReference>
<evidence type="ECO:0000256" key="1">
    <source>
        <dbReference type="ARBA" id="ARBA00022553"/>
    </source>
</evidence>
<evidence type="ECO:0000313" key="4">
    <source>
        <dbReference type="EMBL" id="ACM21907.1"/>
    </source>
</evidence>
<evidence type="ECO:0000259" key="3">
    <source>
        <dbReference type="PROSITE" id="PS50110"/>
    </source>
</evidence>
<organism evidence="4 5">
    <name type="scientific">Geotalea daltonii (strain DSM 22248 / JCM 15807 / FRC-32)</name>
    <name type="common">Geobacter daltonii</name>
    <dbReference type="NCBI Taxonomy" id="316067"/>
    <lineage>
        <taxon>Bacteria</taxon>
        <taxon>Pseudomonadati</taxon>
        <taxon>Thermodesulfobacteriota</taxon>
        <taxon>Desulfuromonadia</taxon>
        <taxon>Geobacterales</taxon>
        <taxon>Geobacteraceae</taxon>
        <taxon>Geotalea</taxon>
    </lineage>
</organism>
<dbReference type="AlphaFoldDB" id="B9M6B9"/>
<dbReference type="InterPro" id="IPR001789">
    <property type="entry name" value="Sig_transdc_resp-reg_receiver"/>
</dbReference>
<name>B9M6B9_GEODF</name>
<dbReference type="HOGENOM" id="CLU_000445_69_12_7"/>
<dbReference type="SMART" id="SM00448">
    <property type="entry name" value="REC"/>
    <property type="match status" value="1"/>
</dbReference>
<dbReference type="PANTHER" id="PTHR45339">
    <property type="entry name" value="HYBRID SIGNAL TRANSDUCTION HISTIDINE KINASE J"/>
    <property type="match status" value="1"/>
</dbReference>
<feature type="modified residue" description="4-aspartylphosphate" evidence="2">
    <location>
        <position position="60"/>
    </location>
</feature>
<keyword evidence="1 2" id="KW-0597">Phosphoprotein</keyword>
<dbReference type="STRING" id="316067.Geob_3566"/>
<dbReference type="Proteomes" id="UP000007721">
    <property type="component" value="Chromosome"/>
</dbReference>
<dbReference type="CDD" id="cd17546">
    <property type="entry name" value="REC_hyHK_CKI1_RcsC-like"/>
    <property type="match status" value="1"/>
</dbReference>
<feature type="domain" description="Response regulatory" evidence="3">
    <location>
        <begin position="11"/>
        <end position="129"/>
    </location>
</feature>
<accession>B9M6B9</accession>
<dbReference type="KEGG" id="geo:Geob_3566"/>
<dbReference type="OrthoDB" id="9816343at2"/>
<dbReference type="EMBL" id="CP001390">
    <property type="protein sequence ID" value="ACM21907.1"/>
    <property type="molecule type" value="Genomic_DNA"/>
</dbReference>
<dbReference type="RefSeq" id="WP_012648635.1">
    <property type="nucleotide sequence ID" value="NC_011979.1"/>
</dbReference>
<protein>
    <submittedName>
        <fullName evidence="4">Response receiver</fullName>
    </submittedName>
</protein>
<dbReference type="PANTHER" id="PTHR45339:SF3">
    <property type="entry name" value="HISTIDINE KINASE"/>
    <property type="match status" value="1"/>
</dbReference>
<proteinExistence type="predicted"/>
<dbReference type="eggNOG" id="COG0745">
    <property type="taxonomic scope" value="Bacteria"/>
</dbReference>